<feature type="region of interest" description="Disordered" evidence="1">
    <location>
        <begin position="1"/>
        <end position="242"/>
    </location>
</feature>
<protein>
    <submittedName>
        <fullName evidence="2">Uncharacterized protein</fullName>
    </submittedName>
</protein>
<feature type="compositionally biased region" description="Basic and acidic residues" evidence="1">
    <location>
        <begin position="109"/>
        <end position="121"/>
    </location>
</feature>
<keyword evidence="3" id="KW-1185">Reference proteome</keyword>
<dbReference type="EMBL" id="BLLK01000069">
    <property type="protein sequence ID" value="GFH60667.1"/>
    <property type="molecule type" value="Genomic_DNA"/>
</dbReference>
<dbReference type="Proteomes" id="UP001054902">
    <property type="component" value="Unassembled WGS sequence"/>
</dbReference>
<gene>
    <name evidence="2" type="ORF">CTEN210_17143</name>
</gene>
<feature type="compositionally biased region" description="Polar residues" evidence="1">
    <location>
        <begin position="225"/>
        <end position="234"/>
    </location>
</feature>
<proteinExistence type="predicted"/>
<feature type="compositionally biased region" description="Low complexity" evidence="1">
    <location>
        <begin position="88"/>
        <end position="106"/>
    </location>
</feature>
<reference evidence="2 3" key="1">
    <citation type="journal article" date="2021" name="Sci. Rep.">
        <title>The genome of the diatom Chaetoceros tenuissimus carries an ancient integrated fragment of an extant virus.</title>
        <authorList>
            <person name="Hongo Y."/>
            <person name="Kimura K."/>
            <person name="Takaki Y."/>
            <person name="Yoshida Y."/>
            <person name="Baba S."/>
            <person name="Kobayashi G."/>
            <person name="Nagasaki K."/>
            <person name="Hano T."/>
            <person name="Tomaru Y."/>
        </authorList>
    </citation>
    <scope>NUCLEOTIDE SEQUENCE [LARGE SCALE GENOMIC DNA]</scope>
    <source>
        <strain evidence="2 3">NIES-3715</strain>
    </source>
</reference>
<feature type="compositionally biased region" description="Acidic residues" evidence="1">
    <location>
        <begin position="138"/>
        <end position="150"/>
    </location>
</feature>
<evidence type="ECO:0000313" key="2">
    <source>
        <dbReference type="EMBL" id="GFH60667.1"/>
    </source>
</evidence>
<dbReference type="AlphaFoldDB" id="A0AAD3DAY2"/>
<sequence>MKVEEPRSYTERAELGRQRKDEEYDEQHNTKNTSNSSICNPLGDPEDTSILRGKTGTDGRHHNTTVDTKRRSDDEDNAEELEAERQCSSSLLSLSSTSSAGNTTSSRKSIADQKQRGEVVDSCHTTTTVDTLSRGSEGGEDNDAAGEVLEEAGRRQRTSCFSSLKGNSMKRKAIDNHKLQEGATPIDRHSTSDDTSQRSDDEEKDGRELPEAEERQRTSLHLLASRSTTEITPRTSRRKLII</sequence>
<evidence type="ECO:0000313" key="3">
    <source>
        <dbReference type="Proteomes" id="UP001054902"/>
    </source>
</evidence>
<name>A0AAD3DAY2_9STRA</name>
<comment type="caution">
    <text evidence="2">The sequence shown here is derived from an EMBL/GenBank/DDBJ whole genome shotgun (WGS) entry which is preliminary data.</text>
</comment>
<feature type="compositionally biased region" description="Polar residues" evidence="1">
    <location>
        <begin position="30"/>
        <end position="39"/>
    </location>
</feature>
<accession>A0AAD3DAY2</accession>
<organism evidence="2 3">
    <name type="scientific">Chaetoceros tenuissimus</name>
    <dbReference type="NCBI Taxonomy" id="426638"/>
    <lineage>
        <taxon>Eukaryota</taxon>
        <taxon>Sar</taxon>
        <taxon>Stramenopiles</taxon>
        <taxon>Ochrophyta</taxon>
        <taxon>Bacillariophyta</taxon>
        <taxon>Coscinodiscophyceae</taxon>
        <taxon>Chaetocerotophycidae</taxon>
        <taxon>Chaetocerotales</taxon>
        <taxon>Chaetocerotaceae</taxon>
        <taxon>Chaetoceros</taxon>
    </lineage>
</organism>
<feature type="compositionally biased region" description="Basic and acidic residues" evidence="1">
    <location>
        <begin position="1"/>
        <end position="29"/>
    </location>
</feature>
<feature type="compositionally biased region" description="Basic and acidic residues" evidence="1">
    <location>
        <begin position="172"/>
        <end position="217"/>
    </location>
</feature>
<evidence type="ECO:0000256" key="1">
    <source>
        <dbReference type="SAM" id="MobiDB-lite"/>
    </source>
</evidence>
<feature type="compositionally biased region" description="Polar residues" evidence="1">
    <location>
        <begin position="123"/>
        <end position="134"/>
    </location>
</feature>